<gene>
    <name evidence="1" type="ORF">DFH08DRAFT_818901</name>
</gene>
<organism evidence="1 2">
    <name type="scientific">Mycena albidolilacea</name>
    <dbReference type="NCBI Taxonomy" id="1033008"/>
    <lineage>
        <taxon>Eukaryota</taxon>
        <taxon>Fungi</taxon>
        <taxon>Dikarya</taxon>
        <taxon>Basidiomycota</taxon>
        <taxon>Agaricomycotina</taxon>
        <taxon>Agaricomycetes</taxon>
        <taxon>Agaricomycetidae</taxon>
        <taxon>Agaricales</taxon>
        <taxon>Marasmiineae</taxon>
        <taxon>Mycenaceae</taxon>
        <taxon>Mycena</taxon>
    </lineage>
</organism>
<comment type="caution">
    <text evidence="1">The sequence shown here is derived from an EMBL/GenBank/DDBJ whole genome shotgun (WGS) entry which is preliminary data.</text>
</comment>
<name>A0AAD7EFS1_9AGAR</name>
<dbReference type="AlphaFoldDB" id="A0AAD7EFS1"/>
<evidence type="ECO:0000313" key="2">
    <source>
        <dbReference type="Proteomes" id="UP001218218"/>
    </source>
</evidence>
<keyword evidence="2" id="KW-1185">Reference proteome</keyword>
<protein>
    <submittedName>
        <fullName evidence="1">Uncharacterized protein</fullName>
    </submittedName>
</protein>
<evidence type="ECO:0000313" key="1">
    <source>
        <dbReference type="EMBL" id="KAJ7321092.1"/>
    </source>
</evidence>
<proteinExistence type="predicted"/>
<sequence>MAQKFSASFPQLPVVVEEISACLASEVFLTSTVSRQHKSGSIVVIAPANVAMSSDAAQGELGREYKSVKSVTLSVKWAIQLPPSIENKIHSKFSCNGTPWIKHQRYSKVSEVDDPFLRQPTMCPHQFHFTRIRVVWIASTCFQSVVNILKLQIE</sequence>
<dbReference type="EMBL" id="JARIHO010000052">
    <property type="protein sequence ID" value="KAJ7321092.1"/>
    <property type="molecule type" value="Genomic_DNA"/>
</dbReference>
<accession>A0AAD7EFS1</accession>
<dbReference type="Proteomes" id="UP001218218">
    <property type="component" value="Unassembled WGS sequence"/>
</dbReference>
<reference evidence="1" key="1">
    <citation type="submission" date="2023-03" db="EMBL/GenBank/DDBJ databases">
        <title>Massive genome expansion in bonnet fungi (Mycena s.s.) driven by repeated elements and novel gene families across ecological guilds.</title>
        <authorList>
            <consortium name="Lawrence Berkeley National Laboratory"/>
            <person name="Harder C.B."/>
            <person name="Miyauchi S."/>
            <person name="Viragh M."/>
            <person name="Kuo A."/>
            <person name="Thoen E."/>
            <person name="Andreopoulos B."/>
            <person name="Lu D."/>
            <person name="Skrede I."/>
            <person name="Drula E."/>
            <person name="Henrissat B."/>
            <person name="Morin E."/>
            <person name="Kohler A."/>
            <person name="Barry K."/>
            <person name="LaButti K."/>
            <person name="Morin E."/>
            <person name="Salamov A."/>
            <person name="Lipzen A."/>
            <person name="Mereny Z."/>
            <person name="Hegedus B."/>
            <person name="Baldrian P."/>
            <person name="Stursova M."/>
            <person name="Weitz H."/>
            <person name="Taylor A."/>
            <person name="Grigoriev I.V."/>
            <person name="Nagy L.G."/>
            <person name="Martin F."/>
            <person name="Kauserud H."/>
        </authorList>
    </citation>
    <scope>NUCLEOTIDE SEQUENCE</scope>
    <source>
        <strain evidence="1">CBHHK002</strain>
    </source>
</reference>